<sequence>MHFESRSHYSSNLGREMEFNVYGHGGKIFLVFPSSGGSPNEYADFGMISACQTFIDQGLVTFYTPNSFDNESWLAKDKSPHEMAAAHDAYDRYIVEELVPLIKYERNYYGALGVTGCSMGAFHAVNFALRHPDVFDTVIAQSGVYDARFFTGDYYGDELVYHNSPVDYLWNLADSWFLDQYRQNDYIICIGQGAWEEVADTRKLEEAFNAKQIPAWFDYWGFDVDHDWPWWRKQMPYFLTELRAAGKL</sequence>
<dbReference type="PANTHER" id="PTHR48098:SF3">
    <property type="entry name" value="IRON(III) ENTEROBACTIN ESTERASE"/>
    <property type="match status" value="1"/>
</dbReference>
<dbReference type="EMBL" id="LUGO01000035">
    <property type="protein sequence ID" value="OXS41082.1"/>
    <property type="molecule type" value="Genomic_DNA"/>
</dbReference>
<evidence type="ECO:0000313" key="2">
    <source>
        <dbReference type="Proteomes" id="UP000215261"/>
    </source>
</evidence>
<dbReference type="InterPro" id="IPR000801">
    <property type="entry name" value="Esterase-like"/>
</dbReference>
<reference evidence="1 2" key="1">
    <citation type="submission" date="2016-03" db="EMBL/GenBank/DDBJ databases">
        <title>Sequencing of Lactobacillus Species from Commercial Turkeys.</title>
        <authorList>
            <person name="Johnson T.J."/>
            <person name="Youmans B.P."/>
            <person name="Case K.A."/>
        </authorList>
    </citation>
    <scope>NUCLEOTIDE SEQUENCE [LARGE SCALE GENOMIC DNA]</scope>
    <source>
        <strain evidence="1 2">UMNLA1</strain>
    </source>
</reference>
<gene>
    <name evidence="1" type="ORF">AYP69_03685</name>
</gene>
<dbReference type="InterPro" id="IPR029058">
    <property type="entry name" value="AB_hydrolase_fold"/>
</dbReference>
<dbReference type="AlphaFoldDB" id="A0A231Q1S3"/>
<dbReference type="RefSeq" id="WP_089144877.1">
    <property type="nucleotide sequence ID" value="NZ_LUGD01000002.1"/>
</dbReference>
<comment type="caution">
    <text evidence="1">The sequence shown here is derived from an EMBL/GenBank/DDBJ whole genome shotgun (WGS) entry which is preliminary data.</text>
</comment>
<proteinExistence type="predicted"/>
<protein>
    <submittedName>
        <fullName evidence="1">Transposase</fullName>
    </submittedName>
</protein>
<dbReference type="Pfam" id="PF00756">
    <property type="entry name" value="Esterase"/>
    <property type="match status" value="1"/>
</dbReference>
<dbReference type="Proteomes" id="UP000215261">
    <property type="component" value="Unassembled WGS sequence"/>
</dbReference>
<name>A0A231Q1S3_9LACO</name>
<dbReference type="Gene3D" id="3.40.50.1820">
    <property type="entry name" value="alpha/beta hydrolase"/>
    <property type="match status" value="1"/>
</dbReference>
<dbReference type="InterPro" id="IPR050583">
    <property type="entry name" value="Mycobacterial_A85_antigen"/>
</dbReference>
<dbReference type="PANTHER" id="PTHR48098">
    <property type="entry name" value="ENTEROCHELIN ESTERASE-RELATED"/>
    <property type="match status" value="1"/>
</dbReference>
<organism evidence="1 2">
    <name type="scientific">Ligilactobacillus agilis</name>
    <dbReference type="NCBI Taxonomy" id="1601"/>
    <lineage>
        <taxon>Bacteria</taxon>
        <taxon>Bacillati</taxon>
        <taxon>Bacillota</taxon>
        <taxon>Bacilli</taxon>
        <taxon>Lactobacillales</taxon>
        <taxon>Lactobacillaceae</taxon>
        <taxon>Ligilactobacillus</taxon>
    </lineage>
</organism>
<accession>A0A231Q1S3</accession>
<evidence type="ECO:0000313" key="1">
    <source>
        <dbReference type="EMBL" id="OXS41082.1"/>
    </source>
</evidence>
<dbReference type="SUPFAM" id="SSF53474">
    <property type="entry name" value="alpha/beta-Hydrolases"/>
    <property type="match status" value="1"/>
</dbReference>